<dbReference type="Gene3D" id="3.30.420.10">
    <property type="entry name" value="Ribonuclease H-like superfamily/Ribonuclease H"/>
    <property type="match status" value="1"/>
</dbReference>
<dbReference type="Pfam" id="PF00078">
    <property type="entry name" value="RVT_1"/>
    <property type="match status" value="1"/>
</dbReference>
<comment type="caution">
    <text evidence="4">The sequence shown here is derived from an EMBL/GenBank/DDBJ whole genome shotgun (WGS) entry which is preliminary data.</text>
</comment>
<dbReference type="SUPFAM" id="SSF56672">
    <property type="entry name" value="DNA/RNA polymerases"/>
    <property type="match status" value="1"/>
</dbReference>
<dbReference type="SUPFAM" id="SSF53098">
    <property type="entry name" value="Ribonuclease H-like"/>
    <property type="match status" value="1"/>
</dbReference>
<dbReference type="PANTHER" id="PTHR48475">
    <property type="entry name" value="RIBONUCLEASE H"/>
    <property type="match status" value="1"/>
</dbReference>
<gene>
    <name evidence="4" type="ORF">Tci_032141</name>
</gene>
<sequence length="920" mass="105116">MRNTLGKEQVTQNLGGSIPDEALREYCDKNYHQILPIIAEKEHRAEEGISKKGSNLGMLAAGPEVVSHTRPFQITKRKGSRKKKTMFKRLEKGVFHRLGDKGKSVSAYSRDTKHRSSNSSCKDTESCYQSSRSRGTELASEKHRNKRVSSRNIEALLESKDPFTHRIRYFNFLKTQMPSHIKTYDGSEDPEDHLKNFQRPLRRNGEEDGTEGTMIIEAEMEGHCVYRVHVDGGSSLEILYEHCFNRFRPEVKKQMVPAATPLVGFSGEIIWPLGQISLLVKIGDEEHSTSAWMNFIVISPQQNYWKAKNKKDPGNSIHDPQNVKIPRPGIPQPVIDEVREEKIQIAIHPEYPEQTIAIGSTLTKKGRNELCGLLRRNLDIFSWKPADMTGVPRYIVKHRLNIREGCLPIRQKKRGQAPERNKLENVRGFQRLNKSCPKDGYPLPEIDWKVESLCGYPFKFFLDAYKGYHQIKMVEEDEEMTALITSQGILLYVDDLVIKSRTKKEVTRDIEETFKTLREINMKLNPKKCALGMREGTLLGYEVDADGLRVCPDKAEAVLNLPSPKFLKDVQKLNGELASLNRFLSKSAEKYLPFFKTLKKCTKKSDFQWTTEEEMVFKQMKRLIAELPMLTVPKKKEELIMYLAATKEAISAAHTIIVITYQQIKQILSNPEVTGRLLKWRFELEEHDIHYRPRTSVKGQILADFITESLEDDTLDTPIEDPEELLDPWVLFTDGSSCIDGSGAGLIITNPKGMEFTYSLRLRFNATNIEAEYEALIAGLQIAEQIGVKNLQANVDSKLVANQKKKGKQGSSVAKWEVIPVEIGMPTIRTAKEPKSKANMEKYYNTRVRSTSFRPRDLVYRSNEASRAKDGGKLEPKWEGPYEITEALGKGAYKLRDRNGNTLPRTWNVCNLKKCYVHEM</sequence>
<dbReference type="EMBL" id="BKCJ010004291">
    <property type="protein sequence ID" value="GEU60163.1"/>
    <property type="molecule type" value="Genomic_DNA"/>
</dbReference>
<reference evidence="4" key="1">
    <citation type="journal article" date="2019" name="Sci. Rep.">
        <title>Draft genome of Tanacetum cinerariifolium, the natural source of mosquito coil.</title>
        <authorList>
            <person name="Yamashiro T."/>
            <person name="Shiraishi A."/>
            <person name="Satake H."/>
            <person name="Nakayama K."/>
        </authorList>
    </citation>
    <scope>NUCLEOTIDE SEQUENCE</scope>
</reference>
<feature type="domain" description="Reverse transcriptase" evidence="2">
    <location>
        <begin position="489"/>
        <end position="543"/>
    </location>
</feature>
<accession>A0A6L2LEF6</accession>
<dbReference type="GO" id="GO:0003676">
    <property type="term" value="F:nucleic acid binding"/>
    <property type="evidence" value="ECO:0007669"/>
    <property type="project" value="InterPro"/>
</dbReference>
<dbReference type="InterPro" id="IPR043128">
    <property type="entry name" value="Rev_trsase/Diguanyl_cyclase"/>
</dbReference>
<dbReference type="Gene3D" id="3.30.70.270">
    <property type="match status" value="2"/>
</dbReference>
<dbReference type="CDD" id="cd01647">
    <property type="entry name" value="RT_LTR"/>
    <property type="match status" value="1"/>
</dbReference>
<feature type="region of interest" description="Disordered" evidence="1">
    <location>
        <begin position="309"/>
        <end position="330"/>
    </location>
</feature>
<organism evidence="4">
    <name type="scientific">Tanacetum cinerariifolium</name>
    <name type="common">Dalmatian daisy</name>
    <name type="synonym">Chrysanthemum cinerariifolium</name>
    <dbReference type="NCBI Taxonomy" id="118510"/>
    <lineage>
        <taxon>Eukaryota</taxon>
        <taxon>Viridiplantae</taxon>
        <taxon>Streptophyta</taxon>
        <taxon>Embryophyta</taxon>
        <taxon>Tracheophyta</taxon>
        <taxon>Spermatophyta</taxon>
        <taxon>Magnoliopsida</taxon>
        <taxon>eudicotyledons</taxon>
        <taxon>Gunneridae</taxon>
        <taxon>Pentapetalae</taxon>
        <taxon>asterids</taxon>
        <taxon>campanulids</taxon>
        <taxon>Asterales</taxon>
        <taxon>Asteraceae</taxon>
        <taxon>Asteroideae</taxon>
        <taxon>Anthemideae</taxon>
        <taxon>Anthemidinae</taxon>
        <taxon>Tanacetum</taxon>
    </lineage>
</organism>
<evidence type="ECO:0000259" key="2">
    <source>
        <dbReference type="Pfam" id="PF00078"/>
    </source>
</evidence>
<dbReference type="GO" id="GO:0004523">
    <property type="term" value="F:RNA-DNA hybrid ribonuclease activity"/>
    <property type="evidence" value="ECO:0007669"/>
    <property type="project" value="InterPro"/>
</dbReference>
<evidence type="ECO:0000256" key="1">
    <source>
        <dbReference type="SAM" id="MobiDB-lite"/>
    </source>
</evidence>
<dbReference type="InterPro" id="IPR043502">
    <property type="entry name" value="DNA/RNA_pol_sf"/>
</dbReference>
<feature type="compositionally biased region" description="Polar residues" evidence="1">
    <location>
        <begin position="117"/>
        <end position="133"/>
    </location>
</feature>
<proteinExistence type="predicted"/>
<evidence type="ECO:0000259" key="3">
    <source>
        <dbReference type="Pfam" id="PF13456"/>
    </source>
</evidence>
<dbReference type="PANTHER" id="PTHR48475:SF2">
    <property type="entry name" value="RIBONUCLEASE H"/>
    <property type="match status" value="1"/>
</dbReference>
<protein>
    <submittedName>
        <fullName evidence="4">Uncharacterized protein</fullName>
    </submittedName>
</protein>
<name>A0A6L2LEF6_TANCI</name>
<feature type="domain" description="RNase H type-1" evidence="3">
    <location>
        <begin position="740"/>
        <end position="811"/>
    </location>
</feature>
<feature type="region of interest" description="Disordered" evidence="1">
    <location>
        <begin position="102"/>
        <end position="146"/>
    </location>
</feature>
<dbReference type="InterPro" id="IPR002156">
    <property type="entry name" value="RNaseH_domain"/>
</dbReference>
<dbReference type="InterPro" id="IPR012337">
    <property type="entry name" value="RNaseH-like_sf"/>
</dbReference>
<dbReference type="AlphaFoldDB" id="A0A6L2LEF6"/>
<dbReference type="InterPro" id="IPR000477">
    <property type="entry name" value="RT_dom"/>
</dbReference>
<evidence type="ECO:0000313" key="4">
    <source>
        <dbReference type="EMBL" id="GEU60163.1"/>
    </source>
</evidence>
<dbReference type="Pfam" id="PF13456">
    <property type="entry name" value="RVT_3"/>
    <property type="match status" value="1"/>
</dbReference>
<dbReference type="InterPro" id="IPR036397">
    <property type="entry name" value="RNaseH_sf"/>
</dbReference>